<dbReference type="FunFam" id="3.40.1390.30:FF:000001">
    <property type="entry name" value="GTP cyclohydrolase 1 type 2"/>
    <property type="match status" value="1"/>
</dbReference>
<dbReference type="InterPro" id="IPR036069">
    <property type="entry name" value="DUF34/NIF3_sf"/>
</dbReference>
<sequence length="296" mass="31191">MAALKRVIELVETLYPLSYAEDWDHPGLVVGDLDRQVSTIAFAVDPTMEVIDQALACQADLLICHHPLLFRSVHAVSGLDVHGAMVSKLYRGGCGLWVGHTNADASHRGVGQAAADAFGLVDQRPLVPLPGLSQQGQPVGLGRLGRLPQALPLADFASRVAQALPANHMGVQVAGDLEAPVSTVVVLPGSGDSLFDEVRSCGADVYVTSDLRHHPATDAIEQARYEASLREGGDDAGSPARPALINTPHSAIEGLWLSYAMEDVPQAITAACGEGPEVIRLGLNTDPWDLSIPCIG</sequence>
<dbReference type="GO" id="GO:0005737">
    <property type="term" value="C:cytoplasm"/>
    <property type="evidence" value="ECO:0007669"/>
    <property type="project" value="TreeGrafter"/>
</dbReference>
<comment type="subunit">
    <text evidence="2">Homohexamer.</text>
</comment>
<evidence type="ECO:0000256" key="2">
    <source>
        <dbReference type="ARBA" id="ARBA00011643"/>
    </source>
</evidence>
<gene>
    <name evidence="6" type="ORF">CRD60_00260</name>
</gene>
<evidence type="ECO:0000313" key="6">
    <source>
        <dbReference type="EMBL" id="RBP98352.1"/>
    </source>
</evidence>
<comment type="caution">
    <text evidence="6">The sequence shown here is derived from an EMBL/GenBank/DDBJ whole genome shotgun (WGS) entry which is preliminary data.</text>
</comment>
<dbReference type="AlphaFoldDB" id="A0A366KAT1"/>
<evidence type="ECO:0000256" key="3">
    <source>
        <dbReference type="ARBA" id="ARBA00022112"/>
    </source>
</evidence>
<dbReference type="Proteomes" id="UP000252530">
    <property type="component" value="Unassembled WGS sequence"/>
</dbReference>
<evidence type="ECO:0000256" key="5">
    <source>
        <dbReference type="PIRSR" id="PIRSR602678-1"/>
    </source>
</evidence>
<dbReference type="OrthoDB" id="9795763at2"/>
<dbReference type="Gene3D" id="3.40.1390.30">
    <property type="entry name" value="NIF3 (NGG1p interacting factor 3)-like"/>
    <property type="match status" value="2"/>
</dbReference>
<accession>A0A366KAT1</accession>
<name>A0A366KAT1_9BIFI</name>
<dbReference type="PANTHER" id="PTHR13799:SF14">
    <property type="entry name" value="GTP CYCLOHYDROLASE 1 TYPE 2 HOMOLOG"/>
    <property type="match status" value="1"/>
</dbReference>
<dbReference type="InterPro" id="IPR002678">
    <property type="entry name" value="DUF34/NIF3"/>
</dbReference>
<reference evidence="6 7" key="1">
    <citation type="submission" date="2017-10" db="EMBL/GenBank/DDBJ databases">
        <title>Bifidobacterium xylocopum sp. nov. and Bifidobacterium aemilianum sp. nov., from the carpenter bee (Xylocopa violacea) digestive tract.</title>
        <authorList>
            <person name="Alberoni D."/>
            <person name="Baffoni L."/>
            <person name="Di Gioia D."/>
            <person name="Gaggia F."/>
            <person name="Biavati B."/>
        </authorList>
    </citation>
    <scope>NUCLEOTIDE SEQUENCE [LARGE SCALE GENOMIC DNA]</scope>
    <source>
        <strain evidence="6 7">XV10</strain>
    </source>
</reference>
<feature type="binding site" evidence="5">
    <location>
        <position position="104"/>
    </location>
    <ligand>
        <name>a divalent metal cation</name>
        <dbReference type="ChEBI" id="CHEBI:60240"/>
        <label>1</label>
    </ligand>
</feature>
<feature type="binding site" evidence="5">
    <location>
        <position position="66"/>
    </location>
    <ligand>
        <name>a divalent metal cation</name>
        <dbReference type="ChEBI" id="CHEBI:60240"/>
        <label>1</label>
    </ligand>
</feature>
<protein>
    <recommendedName>
        <fullName evidence="3">GTP cyclohydrolase 1 type 2 homolog</fullName>
    </recommendedName>
</protein>
<comment type="similarity">
    <text evidence="1">Belongs to the GTP cyclohydrolase I type 2/NIF3 family.</text>
</comment>
<evidence type="ECO:0000313" key="7">
    <source>
        <dbReference type="Proteomes" id="UP000252530"/>
    </source>
</evidence>
<proteinExistence type="inferred from homology"/>
<dbReference type="SUPFAM" id="SSF102705">
    <property type="entry name" value="NIF3 (NGG1p interacting factor 3)-like"/>
    <property type="match status" value="1"/>
</dbReference>
<dbReference type="Pfam" id="PF01784">
    <property type="entry name" value="DUF34_NIF3"/>
    <property type="match status" value="1"/>
</dbReference>
<organism evidence="6 7">
    <name type="scientific">Bifidobacterium aemilianum</name>
    <dbReference type="NCBI Taxonomy" id="2493120"/>
    <lineage>
        <taxon>Bacteria</taxon>
        <taxon>Bacillati</taxon>
        <taxon>Actinomycetota</taxon>
        <taxon>Actinomycetes</taxon>
        <taxon>Bifidobacteriales</taxon>
        <taxon>Bifidobacteriaceae</taxon>
        <taxon>Bifidobacterium</taxon>
    </lineage>
</organism>
<dbReference type="GO" id="GO:0046872">
    <property type="term" value="F:metal ion binding"/>
    <property type="evidence" value="ECO:0007669"/>
    <property type="project" value="UniProtKB-KW"/>
</dbReference>
<keyword evidence="7" id="KW-1185">Reference proteome</keyword>
<dbReference type="RefSeq" id="WP_113859330.1">
    <property type="nucleotide sequence ID" value="NZ_PDCG01000001.1"/>
</dbReference>
<dbReference type="PANTHER" id="PTHR13799">
    <property type="entry name" value="NGG1 INTERACTING FACTOR 3"/>
    <property type="match status" value="1"/>
</dbReference>
<evidence type="ECO:0000256" key="4">
    <source>
        <dbReference type="ARBA" id="ARBA00022723"/>
    </source>
</evidence>
<dbReference type="EMBL" id="PDCG01000001">
    <property type="protein sequence ID" value="RBP98352.1"/>
    <property type="molecule type" value="Genomic_DNA"/>
</dbReference>
<evidence type="ECO:0000256" key="1">
    <source>
        <dbReference type="ARBA" id="ARBA00006964"/>
    </source>
</evidence>
<feature type="binding site" evidence="5">
    <location>
        <position position="65"/>
    </location>
    <ligand>
        <name>a divalent metal cation</name>
        <dbReference type="ChEBI" id="CHEBI:60240"/>
        <label>1</label>
    </ligand>
</feature>
<keyword evidence="4 5" id="KW-0479">Metal-binding</keyword>